<dbReference type="SMART" id="SM00717">
    <property type="entry name" value="SANT"/>
    <property type="match status" value="2"/>
</dbReference>
<reference evidence="6" key="1">
    <citation type="journal article" date="2020" name="Microb. Genom.">
        <title>Genetic diversity of clinical and environmental Mucorales isolates obtained from an investigation of mucormycosis cases among solid organ transplant recipients.</title>
        <authorList>
            <person name="Nguyen M.H."/>
            <person name="Kaul D."/>
            <person name="Muto C."/>
            <person name="Cheng S.J."/>
            <person name="Richter R.A."/>
            <person name="Bruno V.M."/>
            <person name="Liu G."/>
            <person name="Beyhan S."/>
            <person name="Sundermann A.J."/>
            <person name="Mounaud S."/>
            <person name="Pasculle A.W."/>
            <person name="Nierman W.C."/>
            <person name="Driscoll E."/>
            <person name="Cumbie R."/>
            <person name="Clancy C.J."/>
            <person name="Dupont C.L."/>
        </authorList>
    </citation>
    <scope>NUCLEOTIDE SEQUENCE</scope>
    <source>
        <strain evidence="6">GL11</strain>
    </source>
</reference>
<gene>
    <name evidence="6" type="ORF">G6F64_007055</name>
</gene>
<evidence type="ECO:0000256" key="1">
    <source>
        <dbReference type="ARBA" id="ARBA00004123"/>
    </source>
</evidence>
<dbReference type="AlphaFoldDB" id="A0A9P6X7H6"/>
<feature type="compositionally biased region" description="Basic residues" evidence="4">
    <location>
        <begin position="22"/>
        <end position="36"/>
    </location>
</feature>
<keyword evidence="3" id="KW-0539">Nucleus</keyword>
<accession>A0A9P6X7H6</accession>
<feature type="compositionally biased region" description="Basic and acidic residues" evidence="4">
    <location>
        <begin position="179"/>
        <end position="188"/>
    </location>
</feature>
<dbReference type="EMBL" id="JAANQT010001001">
    <property type="protein sequence ID" value="KAG1307129.1"/>
    <property type="molecule type" value="Genomic_DNA"/>
</dbReference>
<dbReference type="PANTHER" id="PTHR46380">
    <property type="entry name" value="CYCLIN-D-BINDING MYB-LIKE TRANSCRIPTION FACTOR 1"/>
    <property type="match status" value="1"/>
</dbReference>
<dbReference type="GO" id="GO:0000981">
    <property type="term" value="F:DNA-binding transcription factor activity, RNA polymerase II-specific"/>
    <property type="evidence" value="ECO:0007669"/>
    <property type="project" value="TreeGrafter"/>
</dbReference>
<feature type="region of interest" description="Disordered" evidence="4">
    <location>
        <begin position="1"/>
        <end position="227"/>
    </location>
</feature>
<evidence type="ECO:0000256" key="4">
    <source>
        <dbReference type="SAM" id="MobiDB-lite"/>
    </source>
</evidence>
<dbReference type="GO" id="GO:0000978">
    <property type="term" value="F:RNA polymerase II cis-regulatory region sequence-specific DNA binding"/>
    <property type="evidence" value="ECO:0007669"/>
    <property type="project" value="TreeGrafter"/>
</dbReference>
<evidence type="ECO:0000259" key="5">
    <source>
        <dbReference type="PROSITE" id="PS51294"/>
    </source>
</evidence>
<proteinExistence type="predicted"/>
<evidence type="ECO:0000256" key="2">
    <source>
        <dbReference type="ARBA" id="ARBA00023125"/>
    </source>
</evidence>
<dbReference type="Proteomes" id="UP000716291">
    <property type="component" value="Unassembled WGS sequence"/>
</dbReference>
<feature type="compositionally biased region" description="Polar residues" evidence="4">
    <location>
        <begin position="112"/>
        <end position="121"/>
    </location>
</feature>
<feature type="compositionally biased region" description="Basic and acidic residues" evidence="4">
    <location>
        <begin position="91"/>
        <end position="110"/>
    </location>
</feature>
<feature type="compositionally biased region" description="Acidic residues" evidence="4">
    <location>
        <begin position="204"/>
        <end position="219"/>
    </location>
</feature>
<dbReference type="OrthoDB" id="39591at2759"/>
<protein>
    <recommendedName>
        <fullName evidence="5">HTH myb-type domain-containing protein</fullName>
    </recommendedName>
</protein>
<sequence>MSKETIKRKADFDITSDLSKNGKIKKKEKKSKKVKKDKKEKGKDKKKSKEKKKDKVNKEENKKRKRDTKIVDEMRASPQYQSASDSDETDRENKRSKIEAPGSKRSEADQLKSVSKQYESASDSDETDTEKNKSTIAHLHSHVHDQSKSRSKQYESASDSDETDTESNNQKAANATPAERIRSLEKRQVQSKAFRTKEFVNSDSDSDGDDESSDSEEDGNLFVYEEQKKRELNSNRISFRRKLEYNENSSAAVNFKNKASDAFVPTVHQDFFISDSESDTDSNDDYDPNSFPEWQKNFNNKPTKATDWPKTRRFGYADNLKLEKRIKKICRRENISFQEVQEIFSSSRPSKHLEFFRKIARPFPNIPLKALAVHCKEAYNPKRDKKSWTKEEVQRLNELVGIYGKDPKTLSKHLDRTALDISTYMSRHNKDEKTKVVRGRWTKEDDELLAKVIAEQLAKEGKGVKIRFAEIVTVFCGKKSLFQIQNRYKRIQHLIKPDGTLMKDRKATVLEELEYLERLKEQAIKENLVEESQLNMFKHSGFVTSKFYYNQRAKIPGFEKMKLLDILNILIEKQKRIVESRREEGLL</sequence>
<evidence type="ECO:0000313" key="6">
    <source>
        <dbReference type="EMBL" id="KAG1307129.1"/>
    </source>
</evidence>
<dbReference type="PANTHER" id="PTHR46380:SF2">
    <property type="entry name" value="CYCLIN-D-BINDING MYB-LIKE TRANSCRIPTION FACTOR 1"/>
    <property type="match status" value="1"/>
</dbReference>
<dbReference type="PROSITE" id="PS51294">
    <property type="entry name" value="HTH_MYB"/>
    <property type="match status" value="1"/>
</dbReference>
<dbReference type="InterPro" id="IPR017930">
    <property type="entry name" value="Myb_dom"/>
</dbReference>
<feature type="compositionally biased region" description="Basic and acidic residues" evidence="4">
    <location>
        <begin position="1"/>
        <end position="12"/>
    </location>
</feature>
<dbReference type="InterPro" id="IPR051651">
    <property type="entry name" value="DMTF1_DNA-bind_reg"/>
</dbReference>
<feature type="compositionally biased region" description="Basic and acidic residues" evidence="4">
    <location>
        <begin position="51"/>
        <end position="75"/>
    </location>
</feature>
<evidence type="ECO:0000313" key="7">
    <source>
        <dbReference type="Proteomes" id="UP000716291"/>
    </source>
</evidence>
<organism evidence="6 7">
    <name type="scientific">Rhizopus oryzae</name>
    <name type="common">Mucormycosis agent</name>
    <name type="synonym">Rhizopus arrhizus var. delemar</name>
    <dbReference type="NCBI Taxonomy" id="64495"/>
    <lineage>
        <taxon>Eukaryota</taxon>
        <taxon>Fungi</taxon>
        <taxon>Fungi incertae sedis</taxon>
        <taxon>Mucoromycota</taxon>
        <taxon>Mucoromycotina</taxon>
        <taxon>Mucoromycetes</taxon>
        <taxon>Mucorales</taxon>
        <taxon>Mucorineae</taxon>
        <taxon>Rhizopodaceae</taxon>
        <taxon>Rhizopus</taxon>
    </lineage>
</organism>
<dbReference type="SUPFAM" id="SSF46689">
    <property type="entry name" value="Homeodomain-like"/>
    <property type="match status" value="1"/>
</dbReference>
<name>A0A9P6X7H6_RHIOR</name>
<evidence type="ECO:0000256" key="3">
    <source>
        <dbReference type="ARBA" id="ARBA00023242"/>
    </source>
</evidence>
<dbReference type="InterPro" id="IPR001005">
    <property type="entry name" value="SANT/Myb"/>
</dbReference>
<keyword evidence="7" id="KW-1185">Reference proteome</keyword>
<comment type="caution">
    <text evidence="6">The sequence shown here is derived from an EMBL/GenBank/DDBJ whole genome shotgun (WGS) entry which is preliminary data.</text>
</comment>
<keyword evidence="2" id="KW-0238">DNA-binding</keyword>
<feature type="domain" description="HTH myb-type" evidence="5">
    <location>
        <begin position="380"/>
        <end position="433"/>
    </location>
</feature>
<dbReference type="InterPro" id="IPR009057">
    <property type="entry name" value="Homeodomain-like_sf"/>
</dbReference>
<dbReference type="GO" id="GO:0005634">
    <property type="term" value="C:nucleus"/>
    <property type="evidence" value="ECO:0007669"/>
    <property type="project" value="UniProtKB-SubCell"/>
</dbReference>
<comment type="subcellular location">
    <subcellularLocation>
        <location evidence="1">Nucleus</location>
    </subcellularLocation>
</comment>